<name>Q2R4U7_ORYSJ</name>
<sequence>MECSDQKPNAITLLAVLGACTHGGFVDEGLRIFNKFDVYGVAAAVEHSGCLVDLLACAGRLREAYEIVKNMLVQPNEVIWCSLLGACRVHGDAEMSELVSSEIHQLHSCRVSTNDAEYILLSNIMASSERWEQAERMRRKMALHGVGKTPGCSSVELDVPEQQVRAGSDQRRHKGVGKTPAGCSSVDLDIPEHQVHPGSVIPEHTSVQVHVAPRWGLNTHAAKIPFLGDTPGLFYYIGDLKPQAQQFILLNFFFNKKVVLRLENDNGSCCKVALFSVDYSLRECYGTSSRHASPCCREPKRRYSLLKISSMESNMRYLFMFHALQNVHTDGSEEFEPNDLDQQSIDELMAENNLKKLTFARKDFKTEDDSVCRTSLPPPSASTPPPTSPPSSSHMGIGSHTAEVIDNKECDTAGGEGRMLHPYHRLPVGSLLPLHPLDLVEGRAPLPPATPPRVPSPTASPSAGSGRVVGTTATRLLPATVTTIIREW</sequence>
<dbReference type="InterPro" id="IPR046848">
    <property type="entry name" value="E_motif"/>
</dbReference>
<dbReference type="PANTHER" id="PTHR47926">
    <property type="entry name" value="PENTATRICOPEPTIDE REPEAT-CONTAINING PROTEIN"/>
    <property type="match status" value="1"/>
</dbReference>
<dbReference type="InterPro" id="IPR011990">
    <property type="entry name" value="TPR-like_helical_dom_sf"/>
</dbReference>
<reference evidence="2" key="1">
    <citation type="journal article" date="2005" name="BMC Biol.">
        <title>The sequence of rice chromosomes 11 and 12, rich in disease resistance genes and recent gene duplications.</title>
        <authorList>
            <consortium name="The rice chromosomes 11 and 12 sequencing consortia"/>
        </authorList>
    </citation>
    <scope>NUCLEOTIDE SEQUENCE [LARGE SCALE GENOMIC DNA]</scope>
</reference>
<reference evidence="2" key="3">
    <citation type="submission" date="2006-01" db="EMBL/GenBank/DDBJ databases">
        <authorList>
            <person name="Buell R."/>
        </authorList>
    </citation>
    <scope>NUCLEOTIDE SEQUENCE</scope>
</reference>
<dbReference type="AlphaFoldDB" id="Q2R4U7"/>
<feature type="compositionally biased region" description="Pro residues" evidence="1">
    <location>
        <begin position="445"/>
        <end position="455"/>
    </location>
</feature>
<dbReference type="FunFam" id="1.25.40.10:FF:000345">
    <property type="entry name" value="Pentatricopeptide repeat-containing protein"/>
    <property type="match status" value="1"/>
</dbReference>
<accession>Q2R4U7</accession>
<dbReference type="GO" id="GO:0003723">
    <property type="term" value="F:RNA binding"/>
    <property type="evidence" value="ECO:0007669"/>
    <property type="project" value="InterPro"/>
</dbReference>
<dbReference type="InterPro" id="IPR046960">
    <property type="entry name" value="PPR_At4g14850-like_plant"/>
</dbReference>
<feature type="region of interest" description="Disordered" evidence="1">
    <location>
        <begin position="442"/>
        <end position="468"/>
    </location>
</feature>
<dbReference type="Gene3D" id="1.25.40.10">
    <property type="entry name" value="Tetratricopeptide repeat domain"/>
    <property type="match status" value="1"/>
</dbReference>
<dbReference type="PROSITE" id="PS51257">
    <property type="entry name" value="PROKAR_LIPOPROTEIN"/>
    <property type="match status" value="1"/>
</dbReference>
<feature type="compositionally biased region" description="Pro residues" evidence="1">
    <location>
        <begin position="376"/>
        <end position="389"/>
    </location>
</feature>
<evidence type="ECO:0000256" key="1">
    <source>
        <dbReference type="SAM" id="MobiDB-lite"/>
    </source>
</evidence>
<dbReference type="EMBL" id="DP000010">
    <property type="protein sequence ID" value="ABA93445.1"/>
    <property type="molecule type" value="Genomic_DNA"/>
</dbReference>
<dbReference type="PANTHER" id="PTHR47926:SF484">
    <property type="entry name" value="PENTATRICOPEPTIDE REPEAT-CONTAINING PROTEIN"/>
    <property type="match status" value="1"/>
</dbReference>
<reference evidence="2" key="2">
    <citation type="submission" date="2005-04" db="EMBL/GenBank/DDBJ databases">
        <authorList>
            <person name="Buell C.R."/>
            <person name="Wing R.A."/>
            <person name="McCombie W.A."/>
            <person name="Ouyang S."/>
        </authorList>
    </citation>
    <scope>NUCLEOTIDE SEQUENCE</scope>
</reference>
<dbReference type="GO" id="GO:0009451">
    <property type="term" value="P:RNA modification"/>
    <property type="evidence" value="ECO:0007669"/>
    <property type="project" value="InterPro"/>
</dbReference>
<organism evidence="2">
    <name type="scientific">Oryza sativa subsp. japonica</name>
    <name type="common">Rice</name>
    <dbReference type="NCBI Taxonomy" id="39947"/>
    <lineage>
        <taxon>Eukaryota</taxon>
        <taxon>Viridiplantae</taxon>
        <taxon>Streptophyta</taxon>
        <taxon>Embryophyta</taxon>
        <taxon>Tracheophyta</taxon>
        <taxon>Spermatophyta</taxon>
        <taxon>Magnoliopsida</taxon>
        <taxon>Liliopsida</taxon>
        <taxon>Poales</taxon>
        <taxon>Poaceae</taxon>
        <taxon>BOP clade</taxon>
        <taxon>Oryzoideae</taxon>
        <taxon>Oryzeae</taxon>
        <taxon>Oryzinae</taxon>
        <taxon>Oryza</taxon>
        <taxon>Oryza sativa</taxon>
    </lineage>
</organism>
<feature type="region of interest" description="Disordered" evidence="1">
    <location>
        <begin position="368"/>
        <end position="398"/>
    </location>
</feature>
<gene>
    <name evidence="2" type="ordered locus">LOC_Os11g27250</name>
</gene>
<feature type="compositionally biased region" description="Low complexity" evidence="1">
    <location>
        <begin position="456"/>
        <end position="466"/>
    </location>
</feature>
<evidence type="ECO:0000313" key="2">
    <source>
        <dbReference type="EMBL" id="ABA93445.1"/>
    </source>
</evidence>
<dbReference type="Pfam" id="PF20431">
    <property type="entry name" value="E_motif"/>
    <property type="match status" value="1"/>
</dbReference>
<protein>
    <submittedName>
        <fullName evidence="2">Expressed protein</fullName>
    </submittedName>
</protein>
<proteinExistence type="predicted"/>